<reference evidence="1" key="1">
    <citation type="submission" date="2022-08" db="EMBL/GenBank/DDBJ databases">
        <title>Genome sequencing of Pelomonas sp. UHG3.</title>
        <authorList>
            <person name="So Y."/>
        </authorList>
    </citation>
    <scope>NUCLEOTIDE SEQUENCE</scope>
    <source>
        <strain evidence="1">UHG3</strain>
    </source>
</reference>
<dbReference type="EMBL" id="JAPPUY010000003">
    <property type="protein sequence ID" value="MCY4746118.1"/>
    <property type="molecule type" value="Genomic_DNA"/>
</dbReference>
<proteinExistence type="predicted"/>
<keyword evidence="2" id="KW-1185">Reference proteome</keyword>
<organism evidence="1 2">
    <name type="scientific">Roseateles hydrophilus</name>
    <dbReference type="NCBI Taxonomy" id="2975054"/>
    <lineage>
        <taxon>Bacteria</taxon>
        <taxon>Pseudomonadati</taxon>
        <taxon>Pseudomonadota</taxon>
        <taxon>Betaproteobacteria</taxon>
        <taxon>Burkholderiales</taxon>
        <taxon>Sphaerotilaceae</taxon>
        <taxon>Roseateles</taxon>
    </lineage>
</organism>
<gene>
    <name evidence="1" type="primary">apaG</name>
    <name evidence="1" type="ORF">NYO99_14120</name>
</gene>
<protein>
    <submittedName>
        <fullName evidence="1">Co2+/Mg2+ efflux protein ApaG</fullName>
    </submittedName>
</protein>
<name>A0ACC6CCI3_9BURK</name>
<comment type="caution">
    <text evidence="1">The sequence shown here is derived from an EMBL/GenBank/DDBJ whole genome shotgun (WGS) entry which is preliminary data.</text>
</comment>
<evidence type="ECO:0000313" key="2">
    <source>
        <dbReference type="Proteomes" id="UP001076464"/>
    </source>
</evidence>
<dbReference type="Proteomes" id="UP001076464">
    <property type="component" value="Unassembled WGS sequence"/>
</dbReference>
<accession>A0ACC6CCI3</accession>
<sequence>MANPRFSCSVTVQALPEQTHLEQGLYAYSYTITIENTGDVMAQLVGRHWEITDARGQVQRVDGLAVVGHQPVLAPGQSFQYSSWAQISTPQGSMHGRFLCVTEACEVFYTEVAEFLLADSASLH</sequence>
<evidence type="ECO:0000313" key="1">
    <source>
        <dbReference type="EMBL" id="MCY4746118.1"/>
    </source>
</evidence>